<accession>A0AAE3QWQ7</accession>
<dbReference type="AlphaFoldDB" id="A0AAE3QWQ7"/>
<gene>
    <name evidence="1" type="ORF">QNI16_27090</name>
</gene>
<comment type="caution">
    <text evidence="1">The sequence shown here is derived from an EMBL/GenBank/DDBJ whole genome shotgun (WGS) entry which is preliminary data.</text>
</comment>
<dbReference type="Proteomes" id="UP001241110">
    <property type="component" value="Unassembled WGS sequence"/>
</dbReference>
<protein>
    <recommendedName>
        <fullName evidence="3">Glycosyltransferase</fullName>
    </recommendedName>
</protein>
<proteinExistence type="predicted"/>
<evidence type="ECO:0000313" key="1">
    <source>
        <dbReference type="EMBL" id="MDJ1484194.1"/>
    </source>
</evidence>
<organism evidence="1 2">
    <name type="scientific">Xanthocytophaga flava</name>
    <dbReference type="NCBI Taxonomy" id="3048013"/>
    <lineage>
        <taxon>Bacteria</taxon>
        <taxon>Pseudomonadati</taxon>
        <taxon>Bacteroidota</taxon>
        <taxon>Cytophagia</taxon>
        <taxon>Cytophagales</taxon>
        <taxon>Rhodocytophagaceae</taxon>
        <taxon>Xanthocytophaga</taxon>
    </lineage>
</organism>
<dbReference type="RefSeq" id="WP_313985183.1">
    <property type="nucleotide sequence ID" value="NZ_JASJOS010000014.1"/>
</dbReference>
<evidence type="ECO:0008006" key="3">
    <source>
        <dbReference type="Google" id="ProtNLM"/>
    </source>
</evidence>
<dbReference type="EMBL" id="JASJOS010000014">
    <property type="protein sequence ID" value="MDJ1484194.1"/>
    <property type="molecule type" value="Genomic_DNA"/>
</dbReference>
<reference evidence="1" key="1">
    <citation type="submission" date="2023-05" db="EMBL/GenBank/DDBJ databases">
        <authorList>
            <person name="Zhang X."/>
        </authorList>
    </citation>
    <scope>NUCLEOTIDE SEQUENCE</scope>
    <source>
        <strain evidence="1">YF14B1</strain>
    </source>
</reference>
<name>A0AAE3QWQ7_9BACT</name>
<evidence type="ECO:0000313" key="2">
    <source>
        <dbReference type="Proteomes" id="UP001241110"/>
    </source>
</evidence>
<sequence length="389" mass="44550">MKRLFIFSEESIPGNPQLSSGATTRLTARIAEYLRKNKAIEIVYANIYSEKEHLSFQRNIIKDPQKFISDFHISNGDVGIFIRYNFEESLPVLKEFKSAGGITIAHLSDPHVENPAPEMQSRVMLHTQMLSEAHGIIATSEELRKIGSRYNVRTVHIPDVIDFPSRLSPRSWFQEKYRQHQSILLLSSGYPLHHRSFRRAVENVKKYAEDSQVRIDYHIVTAPVKPTEIATHGDYFQELALLAGHSSLESCFRLYIHAPFRPEVMEWLLELADIYVIPGFSNEFLSDFQQYWFPKKGVIRITQGLAAGIPVLLTREYPESYQSFLHANSAVVSAATVSDGIKDLLAIPAESLLQRITHTQDTLYSQYGVNVIAEAYWEFIKDVYTNERI</sequence>